<dbReference type="PRINTS" id="PR00344">
    <property type="entry name" value="BCTRLSENSOR"/>
</dbReference>
<dbReference type="InterPro" id="IPR036890">
    <property type="entry name" value="HATPase_C_sf"/>
</dbReference>
<dbReference type="InterPro" id="IPR036097">
    <property type="entry name" value="HisK_dim/P_sf"/>
</dbReference>
<dbReference type="Gene3D" id="2.10.70.100">
    <property type="match status" value="2"/>
</dbReference>
<protein>
    <recommendedName>
        <fullName evidence="2">histidine kinase</fullName>
        <ecNumber evidence="2">2.7.13.3</ecNumber>
    </recommendedName>
</protein>
<reference evidence="9 10" key="1">
    <citation type="submission" date="2023-12" db="EMBL/GenBank/DDBJ databases">
        <title>Novel species of the genus Arcicella isolated from rivers.</title>
        <authorList>
            <person name="Lu H."/>
        </authorList>
    </citation>
    <scope>NUCLEOTIDE SEQUENCE [LARGE SCALE GENOMIC DNA]</scope>
    <source>
        <strain evidence="9 10">LMG 21963</strain>
    </source>
</reference>
<dbReference type="PROSITE" id="PS50112">
    <property type="entry name" value="PAS"/>
    <property type="match status" value="5"/>
</dbReference>
<feature type="domain" description="PAS" evidence="7">
    <location>
        <begin position="273"/>
        <end position="346"/>
    </location>
</feature>
<dbReference type="SMART" id="SM00387">
    <property type="entry name" value="HATPase_c"/>
    <property type="match status" value="1"/>
</dbReference>
<comment type="catalytic activity">
    <reaction evidence="1">
        <text>ATP + protein L-histidine = ADP + protein N-phospho-L-histidine.</text>
        <dbReference type="EC" id="2.7.13.3"/>
    </reaction>
</comment>
<evidence type="ECO:0000256" key="1">
    <source>
        <dbReference type="ARBA" id="ARBA00000085"/>
    </source>
</evidence>
<feature type="domain" description="PAC" evidence="8">
    <location>
        <begin position="220"/>
        <end position="272"/>
    </location>
</feature>
<dbReference type="PANTHER" id="PTHR43304:SF1">
    <property type="entry name" value="PAC DOMAIN-CONTAINING PROTEIN"/>
    <property type="match status" value="1"/>
</dbReference>
<evidence type="ECO:0000256" key="4">
    <source>
        <dbReference type="ARBA" id="ARBA00022679"/>
    </source>
</evidence>
<dbReference type="PROSITE" id="PS50109">
    <property type="entry name" value="HIS_KIN"/>
    <property type="match status" value="1"/>
</dbReference>
<dbReference type="Pfam" id="PF00989">
    <property type="entry name" value="PAS"/>
    <property type="match status" value="1"/>
</dbReference>
<keyword evidence="3" id="KW-0597">Phosphoprotein</keyword>
<dbReference type="PANTHER" id="PTHR43304">
    <property type="entry name" value="PHYTOCHROME-LIKE PROTEIN CPH1"/>
    <property type="match status" value="1"/>
</dbReference>
<evidence type="ECO:0000259" key="8">
    <source>
        <dbReference type="PROSITE" id="PS50113"/>
    </source>
</evidence>
<feature type="domain" description="PAS" evidence="7">
    <location>
        <begin position="775"/>
        <end position="851"/>
    </location>
</feature>
<dbReference type="CDD" id="cd00075">
    <property type="entry name" value="HATPase"/>
    <property type="match status" value="1"/>
</dbReference>
<dbReference type="SUPFAM" id="SSF47384">
    <property type="entry name" value="Homodimeric domain of signal transducing histidine kinase"/>
    <property type="match status" value="1"/>
</dbReference>
<dbReference type="EC" id="2.7.13.3" evidence="2"/>
<dbReference type="Pfam" id="PF00512">
    <property type="entry name" value="HisKA"/>
    <property type="match status" value="1"/>
</dbReference>
<organism evidence="9 10">
    <name type="scientific">Arcicella aquatica</name>
    <dbReference type="NCBI Taxonomy" id="217141"/>
    <lineage>
        <taxon>Bacteria</taxon>
        <taxon>Pseudomonadati</taxon>
        <taxon>Bacteroidota</taxon>
        <taxon>Cytophagia</taxon>
        <taxon>Cytophagales</taxon>
        <taxon>Flectobacillaceae</taxon>
        <taxon>Arcicella</taxon>
    </lineage>
</organism>
<dbReference type="PROSITE" id="PS50113">
    <property type="entry name" value="PAC"/>
    <property type="match status" value="4"/>
</dbReference>
<dbReference type="SMART" id="SM00091">
    <property type="entry name" value="PAS"/>
    <property type="match status" value="7"/>
</dbReference>
<dbReference type="InterPro" id="IPR004358">
    <property type="entry name" value="Sig_transdc_His_kin-like_C"/>
</dbReference>
<dbReference type="InterPro" id="IPR013656">
    <property type="entry name" value="PAS_4"/>
</dbReference>
<feature type="domain" description="PAC" evidence="8">
    <location>
        <begin position="726"/>
        <end position="778"/>
    </location>
</feature>
<comment type="caution">
    <text evidence="9">The sequence shown here is derived from an EMBL/GenBank/DDBJ whole genome shotgun (WGS) entry which is preliminary data.</text>
</comment>
<dbReference type="CDD" id="cd00082">
    <property type="entry name" value="HisKA"/>
    <property type="match status" value="1"/>
</dbReference>
<evidence type="ECO:0000259" key="7">
    <source>
        <dbReference type="PROSITE" id="PS50112"/>
    </source>
</evidence>
<dbReference type="InterPro" id="IPR013767">
    <property type="entry name" value="PAS_fold"/>
</dbReference>
<dbReference type="Gene3D" id="1.10.287.130">
    <property type="match status" value="1"/>
</dbReference>
<dbReference type="Pfam" id="PF13426">
    <property type="entry name" value="PAS_9"/>
    <property type="match status" value="1"/>
</dbReference>
<evidence type="ECO:0000259" key="6">
    <source>
        <dbReference type="PROSITE" id="PS50109"/>
    </source>
</evidence>
<dbReference type="Pfam" id="PF02518">
    <property type="entry name" value="HATPase_c"/>
    <property type="match status" value="1"/>
</dbReference>
<dbReference type="CDD" id="cd00130">
    <property type="entry name" value="PAS"/>
    <property type="match status" value="6"/>
</dbReference>
<evidence type="ECO:0000256" key="5">
    <source>
        <dbReference type="ARBA" id="ARBA00022777"/>
    </source>
</evidence>
<sequence length="1158" mass="133173">MSTILARHLLKTLPLPILLLSSNNQDFNVIEISDAYTKICGLKAVDIIGKSVFEIFSMDATTIAEIKQSLQEAIKYKVPHKITGKQYDFQENNSATQNKYWEIEHAPVLDDKGEIIAIMHSVIDVTEHFILNQQLVEANIIIDKKNELLRKAETISKFGTWELDLVTNDLQWSDGVFSICGYEPQAFEVTFEKGLGMIHPDDRAFAIEEMQHTMQTGKEYRIEKRFVLEDNTIKHIISRGSIIKDAEGNPIKLFGVFQDITDEKIQQIALQKTKDELNKIMDSSLDIICTIDGDGNFVQISAACFKIWGYKPEELIGTNFMNLVHEDDRDVTNQSGIDIKSGIETTNFENRYVRKDGSIVPMVWSSRWDAVENIHYCVAKDATEKKASEAALIESAKQYKYLFDNNPSPMFIWDFKTLEIVECNEEALLKYGYTREEMLSLTILDVRPESEKPLLYAATQKEETYGKIHKRIWIHKTKNNDLLKVEVIGHLMDYNGRRVSFVQINDVTEKEGVLQELKDSEIKLRTATSIAKLGYWQVNIEQQHLYWSDEVYTLWGVSKNSFDLNFESFVNTIHPDDIAMFLQKQREALNEIKVVDIAYRIILPDGQIKWIHEIGKPIKDDTGKIISFEGTVQDISEQKNAQRALVESNERYKFVSKATSDAIWDWDLRDQTIYWGEGYLNIFGHTYEQLSSIANSWIKNIHPDDVARVTKGIKIVIENNNNINNWEDEYRYRRADGSYAYVMDKGFTIRDTDGKAIRMVGAMRDITLQKEKEQQLKLLESVVVNTKDAVMITEAEPFDFPGPRIIYVNEAFTKMTGYTAEEVIGKSPRILQGPESDKNELSRLGKSLREWETAEITIINYKKNGEKFWINFTVIPVADETGWFTHWIAIERDVTEIKIAEEAQKQLKQLELSLEKEKEINSLKTRFTALASHEFRTPIATIVSGIDILGIYVDMMQDEKLKEKIKLHLNKIVSQSNRLTEMLRDILLLEKTAVNTKEYNLELIDIVQLINDINQQYYSDRNDNRTLEIHLPEEHKLILSNTSFLNHIISNLVNNAFKYSSGSKNPSLTLLFHPDCYHIVVTDYGLGIPLGDQEHLFELFYRANNVLHIEGTGLGLTITKEFTNKLGGQISFVSQEGIGTTFTLKFPYEARTITPRLN</sequence>
<dbReference type="InterPro" id="IPR003594">
    <property type="entry name" value="HATPase_dom"/>
</dbReference>
<dbReference type="Gene3D" id="3.30.450.20">
    <property type="entry name" value="PAS domain"/>
    <property type="match status" value="7"/>
</dbReference>
<dbReference type="InterPro" id="IPR000700">
    <property type="entry name" value="PAS-assoc_C"/>
</dbReference>
<name>A0ABU5QSJ7_9BACT</name>
<dbReference type="SMART" id="SM00388">
    <property type="entry name" value="HisKA"/>
    <property type="match status" value="1"/>
</dbReference>
<feature type="domain" description="Histidine kinase" evidence="6">
    <location>
        <begin position="930"/>
        <end position="1150"/>
    </location>
</feature>
<dbReference type="SUPFAM" id="SSF55785">
    <property type="entry name" value="PYP-like sensor domain (PAS domain)"/>
    <property type="match status" value="7"/>
</dbReference>
<dbReference type="InterPro" id="IPR052162">
    <property type="entry name" value="Sensor_kinase/Photoreceptor"/>
</dbReference>
<dbReference type="InterPro" id="IPR000014">
    <property type="entry name" value="PAS"/>
</dbReference>
<evidence type="ECO:0000313" key="10">
    <source>
        <dbReference type="Proteomes" id="UP001304671"/>
    </source>
</evidence>
<feature type="domain" description="PAS" evidence="7">
    <location>
        <begin position="395"/>
        <end position="440"/>
    </location>
</feature>
<evidence type="ECO:0000313" key="9">
    <source>
        <dbReference type="EMBL" id="MEA5259705.1"/>
    </source>
</evidence>
<proteinExistence type="predicted"/>
<dbReference type="SUPFAM" id="SSF55874">
    <property type="entry name" value="ATPase domain of HSP90 chaperone/DNA topoisomerase II/histidine kinase"/>
    <property type="match status" value="1"/>
</dbReference>
<dbReference type="Proteomes" id="UP001304671">
    <property type="component" value="Unassembled WGS sequence"/>
</dbReference>
<dbReference type="RefSeq" id="WP_323251559.1">
    <property type="nucleotide sequence ID" value="NZ_JAYFUL010000035.1"/>
</dbReference>
<dbReference type="Pfam" id="PF08447">
    <property type="entry name" value="PAS_3"/>
    <property type="match status" value="4"/>
</dbReference>
<dbReference type="Pfam" id="PF08448">
    <property type="entry name" value="PAS_4"/>
    <property type="match status" value="1"/>
</dbReference>
<dbReference type="InterPro" id="IPR035965">
    <property type="entry name" value="PAS-like_dom_sf"/>
</dbReference>
<keyword evidence="5" id="KW-0418">Kinase</keyword>
<dbReference type="InterPro" id="IPR005467">
    <property type="entry name" value="His_kinase_dom"/>
</dbReference>
<dbReference type="InterPro" id="IPR003661">
    <property type="entry name" value="HisK_dim/P_dom"/>
</dbReference>
<dbReference type="NCBIfam" id="TIGR00229">
    <property type="entry name" value="sensory_box"/>
    <property type="match status" value="5"/>
</dbReference>
<dbReference type="InterPro" id="IPR001610">
    <property type="entry name" value="PAC"/>
</dbReference>
<evidence type="ECO:0000256" key="2">
    <source>
        <dbReference type="ARBA" id="ARBA00012438"/>
    </source>
</evidence>
<dbReference type="InterPro" id="IPR013655">
    <property type="entry name" value="PAS_fold_3"/>
</dbReference>
<feature type="domain" description="PAC" evidence="8">
    <location>
        <begin position="595"/>
        <end position="647"/>
    </location>
</feature>
<dbReference type="SMART" id="SM00086">
    <property type="entry name" value="PAC"/>
    <property type="match status" value="6"/>
</dbReference>
<feature type="domain" description="PAS" evidence="7">
    <location>
        <begin position="2"/>
        <end position="77"/>
    </location>
</feature>
<keyword evidence="4" id="KW-0808">Transferase</keyword>
<accession>A0ABU5QSJ7</accession>
<dbReference type="Gene3D" id="3.30.565.10">
    <property type="entry name" value="Histidine kinase-like ATPase, C-terminal domain"/>
    <property type="match status" value="1"/>
</dbReference>
<evidence type="ECO:0000256" key="3">
    <source>
        <dbReference type="ARBA" id="ARBA00022553"/>
    </source>
</evidence>
<gene>
    <name evidence="9" type="ORF">VB264_18050</name>
</gene>
<feature type="domain" description="PAC" evidence="8">
    <location>
        <begin position="852"/>
        <end position="906"/>
    </location>
</feature>
<feature type="domain" description="PAS" evidence="7">
    <location>
        <begin position="648"/>
        <end position="720"/>
    </location>
</feature>
<keyword evidence="10" id="KW-1185">Reference proteome</keyword>
<dbReference type="EMBL" id="JAYFUL010000035">
    <property type="protein sequence ID" value="MEA5259705.1"/>
    <property type="molecule type" value="Genomic_DNA"/>
</dbReference>